<feature type="non-terminal residue" evidence="2">
    <location>
        <position position="238"/>
    </location>
</feature>
<dbReference type="AlphaFoldDB" id="A0A194S595"/>
<proteinExistence type="predicted"/>
<dbReference type="GeneID" id="28979367"/>
<accession>A0A194S595</accession>
<feature type="region of interest" description="Disordered" evidence="1">
    <location>
        <begin position="102"/>
        <end position="145"/>
    </location>
</feature>
<name>A0A194S595_RHOGW</name>
<dbReference type="OrthoDB" id="10661779at2759"/>
<gene>
    <name evidence="2" type="ORF">RHOBADRAFT_66274</name>
</gene>
<feature type="non-terminal residue" evidence="2">
    <location>
        <position position="1"/>
    </location>
</feature>
<keyword evidence="3" id="KW-1185">Reference proteome</keyword>
<feature type="compositionally biased region" description="Low complexity" evidence="1">
    <location>
        <begin position="102"/>
        <end position="118"/>
    </location>
</feature>
<sequence length="238" mass="25457">ATVLQASGGDGLDPATGLVYHAPLDDPKHAHALAAHLGRAPVPHPNPHDRHVGPHDERRGQRRPPPQARARRSRGAVLARLALVARAHPHRLVVPVAARLARRASPARPGPERAAAGPVRRRVRHPHGDSARRAAPALPPRSQDTARAHPLGARLLLAGPARQTRRVGPPLLLAVVVSGLGSTGVIWARDAVRVKDGRWKERAVVVDADGWLGRVGFTVDDAEAWWAAWTQATGQAHC</sequence>
<feature type="compositionally biased region" description="Basic and acidic residues" evidence="1">
    <location>
        <begin position="46"/>
        <end position="59"/>
    </location>
</feature>
<reference evidence="2 3" key="1">
    <citation type="journal article" date="2015" name="Front. Microbiol.">
        <title>Genome sequence of the plant growth promoting endophytic yeast Rhodotorula graminis WP1.</title>
        <authorList>
            <person name="Firrincieli A."/>
            <person name="Otillar R."/>
            <person name="Salamov A."/>
            <person name="Schmutz J."/>
            <person name="Khan Z."/>
            <person name="Redman R.S."/>
            <person name="Fleck N.D."/>
            <person name="Lindquist E."/>
            <person name="Grigoriev I.V."/>
            <person name="Doty S.L."/>
        </authorList>
    </citation>
    <scope>NUCLEOTIDE SEQUENCE [LARGE SCALE GENOMIC DNA]</scope>
    <source>
        <strain evidence="2 3">WP1</strain>
    </source>
</reference>
<dbReference type="EMBL" id="KQ474077">
    <property type="protein sequence ID" value="KPV75757.1"/>
    <property type="molecule type" value="Genomic_DNA"/>
</dbReference>
<organism evidence="2 3">
    <name type="scientific">Rhodotorula graminis (strain WP1)</name>
    <dbReference type="NCBI Taxonomy" id="578459"/>
    <lineage>
        <taxon>Eukaryota</taxon>
        <taxon>Fungi</taxon>
        <taxon>Dikarya</taxon>
        <taxon>Basidiomycota</taxon>
        <taxon>Pucciniomycotina</taxon>
        <taxon>Microbotryomycetes</taxon>
        <taxon>Sporidiobolales</taxon>
        <taxon>Sporidiobolaceae</taxon>
        <taxon>Rhodotorula</taxon>
    </lineage>
</organism>
<evidence type="ECO:0000313" key="3">
    <source>
        <dbReference type="Proteomes" id="UP000053890"/>
    </source>
</evidence>
<evidence type="ECO:0000313" key="2">
    <source>
        <dbReference type="EMBL" id="KPV75757.1"/>
    </source>
</evidence>
<protein>
    <submittedName>
        <fullName evidence="2">Uncharacterized protein</fullName>
    </submittedName>
</protein>
<dbReference type="Proteomes" id="UP000053890">
    <property type="component" value="Unassembled WGS sequence"/>
</dbReference>
<evidence type="ECO:0000256" key="1">
    <source>
        <dbReference type="SAM" id="MobiDB-lite"/>
    </source>
</evidence>
<dbReference type="RefSeq" id="XP_018271806.1">
    <property type="nucleotide sequence ID" value="XM_018418920.2"/>
</dbReference>
<feature type="region of interest" description="Disordered" evidence="1">
    <location>
        <begin position="39"/>
        <end position="74"/>
    </location>
</feature>